<dbReference type="RefSeq" id="WP_232080469.1">
    <property type="nucleotide sequence ID" value="NZ_AP022607.1"/>
</dbReference>
<dbReference type="Proteomes" id="UP000467379">
    <property type="component" value="Plasmid pJCM12687"/>
</dbReference>
<reference evidence="3 4" key="1">
    <citation type="submission" date="2016-12" db="EMBL/GenBank/DDBJ databases">
        <title>The new phylogeny of genus Mycobacterium.</title>
        <authorList>
            <person name="Tortoli E."/>
            <person name="Trovato A."/>
            <person name="Cirillo D.M."/>
        </authorList>
    </citation>
    <scope>NUCLEOTIDE SEQUENCE [LARGE SCALE GENOMIC DNA]</scope>
    <source>
        <strain evidence="3 4">DSM 44624</strain>
    </source>
</reference>
<proteinExistence type="predicted"/>
<reference evidence="2" key="3">
    <citation type="submission" date="2020-02" db="EMBL/GenBank/DDBJ databases">
        <authorList>
            <person name="Matsumoto Y."/>
            <person name="Motooka D."/>
            <person name="Nakamura S."/>
        </authorList>
    </citation>
    <scope>NUCLEOTIDE SEQUENCE</scope>
    <source>
        <strain evidence="2">JCM 12687</strain>
        <plasmid evidence="2">pJCM12687</plasmid>
    </source>
</reference>
<gene>
    <name evidence="3" type="ORF">BST20_07175</name>
    <name evidence="2" type="ORF">MBRA_58380</name>
</gene>
<dbReference type="Pfam" id="PF01636">
    <property type="entry name" value="APH"/>
    <property type="match status" value="1"/>
</dbReference>
<accession>A0A7I7WGT6</accession>
<evidence type="ECO:0000259" key="1">
    <source>
        <dbReference type="Pfam" id="PF01636"/>
    </source>
</evidence>
<dbReference type="CDD" id="cd05154">
    <property type="entry name" value="ACAD10_11_N-like"/>
    <property type="match status" value="1"/>
</dbReference>
<evidence type="ECO:0000313" key="4">
    <source>
        <dbReference type="Proteomes" id="UP000192441"/>
    </source>
</evidence>
<organism evidence="3 4">
    <name type="scientific">Mycobacterium branderi</name>
    <dbReference type="NCBI Taxonomy" id="43348"/>
    <lineage>
        <taxon>Bacteria</taxon>
        <taxon>Bacillati</taxon>
        <taxon>Actinomycetota</taxon>
        <taxon>Actinomycetes</taxon>
        <taxon>Mycobacteriales</taxon>
        <taxon>Mycobacteriaceae</taxon>
        <taxon>Mycobacterium</taxon>
    </lineage>
</organism>
<dbReference type="Gene3D" id="3.30.200.20">
    <property type="entry name" value="Phosphorylase Kinase, domain 1"/>
    <property type="match status" value="1"/>
</dbReference>
<dbReference type="InterPro" id="IPR041726">
    <property type="entry name" value="ACAD10_11_N"/>
</dbReference>
<geneLocation type="plasmid" evidence="2 5">
    <name>pJCM12687</name>
</geneLocation>
<dbReference type="EMBL" id="MVHM01000002">
    <property type="protein sequence ID" value="ORA40321.1"/>
    <property type="molecule type" value="Genomic_DNA"/>
</dbReference>
<sequence length="467" mass="52368">MTELTEAAAALPEAIRSWLQQTTGAARIQARRRPGGGRREAWLIDAQRPEGTTQSLFLRFDDSNPATTGDPFTLDREARFYAALQDTKVPVPRLVASHPSLQAMLCERVEGETWFSRLEDENARLAIAREFMSKLAALHRVDPARVQIDEPRGPLRRCVEADIARWESLYRFADPPKDPTIEFGFAWLKANIPDVEADPVIVQGDTGPGNFLYSNGRITAVLDWELAHFGDPMADLGWLALRAVQEPFTCLADRLDDYEKFSGISVDLDRVRYYRLLAEFKVVVLGFRRTVGADVHGEVGNTLIYETLHNTLFADALAEQYGLRGEIPVQIDGERTDRQWLYDTILAQLKDIIVPATKDPFATLRGKGLARIVKYLREIDRGGPAAEQQELDALEKVLGRRPDTIDEGRRQLAANIDQDSLTNTDIVGYLLIRARLQHELMRPAMGVLADRHFDPLPDELSAGGGSR</sequence>
<dbReference type="SUPFAM" id="SSF56112">
    <property type="entry name" value="Protein kinase-like (PK-like)"/>
    <property type="match status" value="1"/>
</dbReference>
<dbReference type="InterPro" id="IPR002575">
    <property type="entry name" value="Aminoglycoside_PTrfase"/>
</dbReference>
<dbReference type="InterPro" id="IPR051678">
    <property type="entry name" value="AGP_Transferase"/>
</dbReference>
<dbReference type="InterPro" id="IPR011009">
    <property type="entry name" value="Kinase-like_dom_sf"/>
</dbReference>
<keyword evidence="2" id="KW-0614">Plasmid</keyword>
<reference evidence="2 5" key="2">
    <citation type="journal article" date="2019" name="Emerg. Microbes Infect.">
        <title>Comprehensive subspecies identification of 175 nontuberculous mycobacteria species based on 7547 genomic profiles.</title>
        <authorList>
            <person name="Matsumoto Y."/>
            <person name="Kinjo T."/>
            <person name="Motooka D."/>
            <person name="Nabeya D."/>
            <person name="Jung N."/>
            <person name="Uechi K."/>
            <person name="Horii T."/>
            <person name="Iida T."/>
            <person name="Fujita J."/>
            <person name="Nakamura S."/>
        </authorList>
    </citation>
    <scope>NUCLEOTIDE SEQUENCE [LARGE SCALE GENOMIC DNA]</scope>
    <source>
        <strain evidence="2 5">JCM 12687</strain>
        <plasmid evidence="2">pJCM12687</plasmid>
    </source>
</reference>
<evidence type="ECO:0000313" key="3">
    <source>
        <dbReference type="EMBL" id="ORA40321.1"/>
    </source>
</evidence>
<name>A0A7I7WGT6_9MYCO</name>
<dbReference type="Gene3D" id="3.90.1200.10">
    <property type="match status" value="1"/>
</dbReference>
<dbReference type="EMBL" id="AP022607">
    <property type="protein sequence ID" value="BBZ15643.1"/>
    <property type="molecule type" value="Genomic_DNA"/>
</dbReference>
<dbReference type="AlphaFoldDB" id="A0A7I7WGT6"/>
<feature type="domain" description="Aminoglycoside phosphotransferase" evidence="1">
    <location>
        <begin position="54"/>
        <end position="266"/>
    </location>
</feature>
<dbReference type="Proteomes" id="UP000192441">
    <property type="component" value="Unassembled WGS sequence"/>
</dbReference>
<dbReference type="PANTHER" id="PTHR21310">
    <property type="entry name" value="AMINOGLYCOSIDE PHOSPHOTRANSFERASE-RELATED-RELATED"/>
    <property type="match status" value="1"/>
</dbReference>
<dbReference type="PANTHER" id="PTHR21310:SF57">
    <property type="entry name" value="BLR2944 PROTEIN"/>
    <property type="match status" value="1"/>
</dbReference>
<evidence type="ECO:0000313" key="2">
    <source>
        <dbReference type="EMBL" id="BBZ15643.1"/>
    </source>
</evidence>
<evidence type="ECO:0000313" key="5">
    <source>
        <dbReference type="Proteomes" id="UP000467379"/>
    </source>
</evidence>
<keyword evidence="5" id="KW-1185">Reference proteome</keyword>
<protein>
    <recommendedName>
        <fullName evidence="1">Aminoglycoside phosphotransferase domain-containing protein</fullName>
    </recommendedName>
</protein>